<organism evidence="16 17">
    <name type="scientific">Novispirillum itersonii</name>
    <name type="common">Aquaspirillum itersonii</name>
    <dbReference type="NCBI Taxonomy" id="189"/>
    <lineage>
        <taxon>Bacteria</taxon>
        <taxon>Pseudomonadati</taxon>
        <taxon>Pseudomonadota</taxon>
        <taxon>Alphaproteobacteria</taxon>
        <taxon>Rhodospirillales</taxon>
        <taxon>Novispirillaceae</taxon>
        <taxon>Novispirillum</taxon>
    </lineage>
</organism>
<keyword evidence="17" id="KW-1185">Reference proteome</keyword>
<proteinExistence type="inferred from homology"/>
<dbReference type="EMBL" id="JACIIX010000012">
    <property type="protein sequence ID" value="MBB6211617.1"/>
    <property type="molecule type" value="Genomic_DNA"/>
</dbReference>
<dbReference type="GO" id="GO:0006826">
    <property type="term" value="P:iron ion transport"/>
    <property type="evidence" value="ECO:0007669"/>
    <property type="project" value="UniProtKB-KW"/>
</dbReference>
<comment type="caution">
    <text evidence="16">The sequence shown here is derived from an EMBL/GenBank/DDBJ whole genome shotgun (WGS) entry which is preliminary data.</text>
</comment>
<evidence type="ECO:0000256" key="10">
    <source>
        <dbReference type="ARBA" id="ARBA00023237"/>
    </source>
</evidence>
<dbReference type="InterPro" id="IPR039426">
    <property type="entry name" value="TonB-dep_rcpt-like"/>
</dbReference>
<keyword evidence="4" id="KW-0410">Iron transport</keyword>
<keyword evidence="9 11" id="KW-0472">Membrane</keyword>
<evidence type="ECO:0000256" key="4">
    <source>
        <dbReference type="ARBA" id="ARBA00022496"/>
    </source>
</evidence>
<keyword evidence="13" id="KW-0732">Signal</keyword>
<dbReference type="Gene3D" id="2.40.170.20">
    <property type="entry name" value="TonB-dependent receptor, beta-barrel domain"/>
    <property type="match status" value="1"/>
</dbReference>
<feature type="chain" id="PRO_5030728741" evidence="13">
    <location>
        <begin position="37"/>
        <end position="685"/>
    </location>
</feature>
<evidence type="ECO:0000256" key="5">
    <source>
        <dbReference type="ARBA" id="ARBA00022692"/>
    </source>
</evidence>
<evidence type="ECO:0000259" key="14">
    <source>
        <dbReference type="Pfam" id="PF00593"/>
    </source>
</evidence>
<keyword evidence="7" id="KW-0406">Ion transport</keyword>
<comment type="subcellular location">
    <subcellularLocation>
        <location evidence="1 11">Cell outer membrane</location>
        <topology evidence="1 11">Multi-pass membrane protein</topology>
    </subcellularLocation>
</comment>
<evidence type="ECO:0000256" key="6">
    <source>
        <dbReference type="ARBA" id="ARBA00023004"/>
    </source>
</evidence>
<dbReference type="PANTHER" id="PTHR32552:SF81">
    <property type="entry name" value="TONB-DEPENDENT OUTER MEMBRANE RECEPTOR"/>
    <property type="match status" value="1"/>
</dbReference>
<evidence type="ECO:0000256" key="12">
    <source>
        <dbReference type="RuleBase" id="RU003357"/>
    </source>
</evidence>
<keyword evidence="8 12" id="KW-0798">TonB box</keyword>
<name>A0A7W9ZJA4_NOVIT</name>
<keyword evidence="6" id="KW-0408">Iron</keyword>
<evidence type="ECO:0000256" key="9">
    <source>
        <dbReference type="ARBA" id="ARBA00023136"/>
    </source>
</evidence>
<accession>A0A7W9ZJA4</accession>
<protein>
    <submittedName>
        <fullName evidence="16">Pesticin/yersiniabactin receptor</fullName>
    </submittedName>
</protein>
<evidence type="ECO:0000256" key="1">
    <source>
        <dbReference type="ARBA" id="ARBA00004571"/>
    </source>
</evidence>
<dbReference type="PROSITE" id="PS52016">
    <property type="entry name" value="TONB_DEPENDENT_REC_3"/>
    <property type="match status" value="1"/>
</dbReference>
<evidence type="ECO:0000256" key="2">
    <source>
        <dbReference type="ARBA" id="ARBA00022448"/>
    </source>
</evidence>
<dbReference type="InterPro" id="IPR000531">
    <property type="entry name" value="Beta-barrel_TonB"/>
</dbReference>
<dbReference type="GO" id="GO:0009279">
    <property type="term" value="C:cell outer membrane"/>
    <property type="evidence" value="ECO:0007669"/>
    <property type="project" value="UniProtKB-SubCell"/>
</dbReference>
<dbReference type="Pfam" id="PF07715">
    <property type="entry name" value="Plug"/>
    <property type="match status" value="1"/>
</dbReference>
<reference evidence="16 17" key="1">
    <citation type="submission" date="2020-08" db="EMBL/GenBank/DDBJ databases">
        <title>Genomic Encyclopedia of Type Strains, Phase IV (KMG-IV): sequencing the most valuable type-strain genomes for metagenomic binning, comparative biology and taxonomic classification.</title>
        <authorList>
            <person name="Goeker M."/>
        </authorList>
    </citation>
    <scope>NUCLEOTIDE SEQUENCE [LARGE SCALE GENOMIC DNA]</scope>
    <source>
        <strain evidence="16 17">DSM 11590</strain>
    </source>
</reference>
<evidence type="ECO:0000256" key="7">
    <source>
        <dbReference type="ARBA" id="ARBA00023065"/>
    </source>
</evidence>
<dbReference type="InterPro" id="IPR036942">
    <property type="entry name" value="Beta-barrel_TonB_sf"/>
</dbReference>
<keyword evidence="2 11" id="KW-0813">Transport</keyword>
<evidence type="ECO:0000313" key="16">
    <source>
        <dbReference type="EMBL" id="MBB6211617.1"/>
    </source>
</evidence>
<dbReference type="RefSeq" id="WP_184264553.1">
    <property type="nucleotide sequence ID" value="NZ_JACIIX010000012.1"/>
</dbReference>
<dbReference type="InterPro" id="IPR012910">
    <property type="entry name" value="Plug_dom"/>
</dbReference>
<sequence>MKQDRMQQTLAPSAGIIGAAGVAVAALLGLPAPAQAADPASLPTVTVTANKRPQASGATDSSVLVRSGADLEEAGVRTITDLEKVFPGLHISARGSSTYANVSIRGMSSPDFYNPAVQVYVDGVPQDPATLSQALTDVDRVELLKGPQGSLYGAGAYGGVINIITRRPDSARTTVSAGLSTAGQDSRISTTQVLDPGRLYGDLSLGGSWRDGTIDDAATGGSSVDDRQNRDARARLRFAPQGGPLDLAVSASRIEENSNEEVVVSDIHQRSTNSAVYAHPRSHKTLTSLAVNADYRVGPGTISSITAYQDRDLDRSAYGLYQPEQQKTLSQELRYALTGDRYNGVVGLYAGQTDFDRQTGPYFGGVVGASDSSVTTTGTAAFGEGTYHLTPTVDLTAGVRYSYDQAKTEATRANGLMAAYPALSFSNSADFDAVTPKLAAGWQVTPDHRLHAQLSQGYKPGGFNHTVTSAADAQPYSPETSTNAEIGWTGHFAGNRVEVSTTAYWIEAEDKQIYVNVAGSPFQTLRNMGESRSVGLEFDTVVRPVDSLRLTFGGTVGRSTFTSATDPVSNASYTDKRLPYAPDLLLNASATYFLPATGLPGDLSVRGATRYTSRTYFDPANTMAQGGYALFDLSLDLALDSGATVSLFAENLTDRQYRTYSFNGGTTYSNLGDGRVVGIKGGVTF</sequence>
<evidence type="ECO:0000313" key="17">
    <source>
        <dbReference type="Proteomes" id="UP000544872"/>
    </source>
</evidence>
<keyword evidence="10 11" id="KW-0998">Cell outer membrane</keyword>
<comment type="similarity">
    <text evidence="11 12">Belongs to the TonB-dependent receptor family.</text>
</comment>
<evidence type="ECO:0000256" key="8">
    <source>
        <dbReference type="ARBA" id="ARBA00023077"/>
    </source>
</evidence>
<dbReference type="Pfam" id="PF00593">
    <property type="entry name" value="TonB_dep_Rec_b-barrel"/>
    <property type="match status" value="1"/>
</dbReference>
<dbReference type="PANTHER" id="PTHR32552">
    <property type="entry name" value="FERRICHROME IRON RECEPTOR-RELATED"/>
    <property type="match status" value="1"/>
</dbReference>
<keyword evidence="16" id="KW-0675">Receptor</keyword>
<evidence type="ECO:0000256" key="11">
    <source>
        <dbReference type="PROSITE-ProRule" id="PRU01360"/>
    </source>
</evidence>
<evidence type="ECO:0000259" key="15">
    <source>
        <dbReference type="Pfam" id="PF07715"/>
    </source>
</evidence>
<keyword evidence="3 11" id="KW-1134">Transmembrane beta strand</keyword>
<feature type="domain" description="TonB-dependent receptor-like beta-barrel" evidence="14">
    <location>
        <begin position="227"/>
        <end position="652"/>
    </location>
</feature>
<gene>
    <name evidence="16" type="ORF">FHS48_003058</name>
</gene>
<feature type="domain" description="TonB-dependent receptor plug" evidence="15">
    <location>
        <begin position="59"/>
        <end position="160"/>
    </location>
</feature>
<dbReference type="Proteomes" id="UP000544872">
    <property type="component" value="Unassembled WGS sequence"/>
</dbReference>
<evidence type="ECO:0000256" key="13">
    <source>
        <dbReference type="SAM" id="SignalP"/>
    </source>
</evidence>
<dbReference type="AlphaFoldDB" id="A0A7W9ZJA4"/>
<evidence type="ECO:0000256" key="3">
    <source>
        <dbReference type="ARBA" id="ARBA00022452"/>
    </source>
</evidence>
<dbReference type="SUPFAM" id="SSF56935">
    <property type="entry name" value="Porins"/>
    <property type="match status" value="1"/>
</dbReference>
<dbReference type="CDD" id="cd01347">
    <property type="entry name" value="ligand_gated_channel"/>
    <property type="match status" value="1"/>
</dbReference>
<feature type="signal peptide" evidence="13">
    <location>
        <begin position="1"/>
        <end position="36"/>
    </location>
</feature>
<keyword evidence="5 11" id="KW-0812">Transmembrane</keyword>